<evidence type="ECO:0000256" key="2">
    <source>
        <dbReference type="ARBA" id="ARBA00004555"/>
    </source>
</evidence>
<evidence type="ECO:0000256" key="7">
    <source>
        <dbReference type="ARBA" id="ARBA00023034"/>
    </source>
</evidence>
<dbReference type="PIRSF" id="PIRSF037096">
    <property type="entry name" value="AP3_complex_beta"/>
    <property type="match status" value="1"/>
</dbReference>
<dbReference type="PANTHER" id="PTHR11134">
    <property type="entry name" value="ADAPTOR COMPLEX SUBUNIT BETA FAMILY MEMBER"/>
    <property type="match status" value="1"/>
</dbReference>
<evidence type="ECO:0000256" key="5">
    <source>
        <dbReference type="ARBA" id="ARBA00022553"/>
    </source>
</evidence>
<evidence type="ECO:0000256" key="9">
    <source>
        <dbReference type="ARBA" id="ARBA00023329"/>
    </source>
</evidence>
<dbReference type="Proteomes" id="UP000694700">
    <property type="component" value="Unplaced"/>
</dbReference>
<dbReference type="Pfam" id="PF14796">
    <property type="entry name" value="AP3B1_C"/>
    <property type="match status" value="1"/>
</dbReference>
<evidence type="ECO:0000256" key="3">
    <source>
        <dbReference type="ARBA" id="ARBA00006613"/>
    </source>
</evidence>
<dbReference type="InterPro" id="IPR056314">
    <property type="entry name" value="AP3B1/2_C"/>
</dbReference>
<proteinExistence type="inferred from homology"/>
<evidence type="ECO:0000259" key="13">
    <source>
        <dbReference type="SMART" id="SM01355"/>
    </source>
</evidence>
<dbReference type="Pfam" id="PF24080">
    <property type="entry name" value="AP3B1_C_2"/>
    <property type="match status" value="1"/>
</dbReference>
<sequence>MSASSAFSDEKGGSASEPEYGHDPASGGIFSSDYKRHDDLKEMLDSNKDSLKLEAMKRIVAMIARGKNASDLFPAVVKNVACKNIEVKKLVYVYLVRYAEEQQDLALLSISTFQRGLKDPNQLIRASALRVLSSIRVTIIVPIMMLAIKEAASDMSPYVRKTAAHAIPKLHSLDPEQKDQLIEVIEKLLADKTTLVAGSVVMAFEEVCPDRIDLIHKNYRKLCNLLIDVEEWGQVVIINMLTRYARTQFLNPNVNESLLEENSEKAFYASDDEEEEDKKAEPATLAKRKPYVMDPDHRLLLRNTKPLLQSRNAAVVMAVAQLYFHLAPKAEVGIIAKALVRLMRSHSEVQYVVLQNVATMSIKRRGMFEPYLKSFYIRSTDPTQIKVLKLEVLTNLANETNISTILREFQTYIKSMDKDFVAASIQAIGRCATNIGEVRDTCLNGLVQLLSNRDELVVAESVVVIKKLLQMQPEQHSDIIKHMAKLIDNIQVPMARASILWLIGEYCEHVPKIAPDVLRKMAKSFTNEEDIVKLQIINLAAKLYLTNSKQSKLLTQYVLNLAKYDQNYDIRDRARFIRQLIVPTDKSGALSKYAKKLFLALKPAPVLESPFKDRDHFQLGSLSHLLNAKAAGYQELPNWPESAPDPSVRNVEVKDSIPDWSKCSSRKDRKEKKVEKPFYSDSEGESGPTESADSDSGSGSASASGSDESGSGSESEESGEETESDEEEEDEEEEKKKRKKLDKTKAKKQAEESAERCTFSCFAQTPVLKQPPKQSKKESKKETQEMSLLDLDDSPASASVTPVNFLSSSLVSDLEGLSLTDTILAPTVSSIKMYELLHRIKGEGLAVEYCFSRQPFSPEPNMVAVQIQFTNNTNSETKNLHIEDPRLQSGMRIREFAEIGLQPTGESVTVVMGIDFCDSTQAANFQLCTHTRKFFVSIQPPVGELMTPAFLTENDFKKEQGKLMGMNEILEKLTLGEKCVNEHVIVERVTATANLSRVPCGSDKECRFAGKTVSSGCLVLVTVTTKEGGGAQLTVNCEKMLIGTMLVKDILQALSQ</sequence>
<dbReference type="Gene3D" id="1.25.10.10">
    <property type="entry name" value="Leucine-rich Repeat Variant"/>
    <property type="match status" value="1"/>
</dbReference>
<evidence type="ECO:0000256" key="4">
    <source>
        <dbReference type="ARBA" id="ARBA00022448"/>
    </source>
</evidence>
<dbReference type="AlphaFoldDB" id="A0A8C2BID4"/>
<dbReference type="GO" id="GO:0030665">
    <property type="term" value="C:clathrin-coated vesicle membrane"/>
    <property type="evidence" value="ECO:0007669"/>
    <property type="project" value="UniProtKB-SubCell"/>
</dbReference>
<dbReference type="GO" id="GO:0016192">
    <property type="term" value="P:vesicle-mediated transport"/>
    <property type="evidence" value="ECO:0007669"/>
    <property type="project" value="InterPro"/>
</dbReference>
<organism evidence="14 15">
    <name type="scientific">Cyprinus carpio</name>
    <name type="common">Common carp</name>
    <dbReference type="NCBI Taxonomy" id="7962"/>
    <lineage>
        <taxon>Eukaryota</taxon>
        <taxon>Metazoa</taxon>
        <taxon>Chordata</taxon>
        <taxon>Craniata</taxon>
        <taxon>Vertebrata</taxon>
        <taxon>Euteleostomi</taxon>
        <taxon>Actinopterygii</taxon>
        <taxon>Neopterygii</taxon>
        <taxon>Teleostei</taxon>
        <taxon>Ostariophysi</taxon>
        <taxon>Cypriniformes</taxon>
        <taxon>Cyprinidae</taxon>
        <taxon>Cyprininae</taxon>
        <taxon>Cyprinus</taxon>
    </lineage>
</organism>
<dbReference type="InterPro" id="IPR026739">
    <property type="entry name" value="AP_beta"/>
</dbReference>
<evidence type="ECO:0000256" key="1">
    <source>
        <dbReference type="ARBA" id="ARBA00004145"/>
    </source>
</evidence>
<dbReference type="InterPro" id="IPR002553">
    <property type="entry name" value="Clathrin/coatomer_adapt-like_N"/>
</dbReference>
<dbReference type="InterPro" id="IPR029390">
    <property type="entry name" value="AP3B_C"/>
</dbReference>
<comment type="similarity">
    <text evidence="3 11">Belongs to the adaptor complexes large subunit family.</text>
</comment>
<dbReference type="InterPro" id="IPR026740">
    <property type="entry name" value="AP3_beta"/>
</dbReference>
<feature type="region of interest" description="Disordered" evidence="12">
    <location>
        <begin position="1"/>
        <end position="28"/>
    </location>
</feature>
<evidence type="ECO:0000256" key="12">
    <source>
        <dbReference type="SAM" id="MobiDB-lite"/>
    </source>
</evidence>
<keyword evidence="8 11" id="KW-0472">Membrane</keyword>
<keyword evidence="6 11" id="KW-0653">Protein transport</keyword>
<dbReference type="SUPFAM" id="SSF48371">
    <property type="entry name" value="ARM repeat"/>
    <property type="match status" value="1"/>
</dbReference>
<dbReference type="InterPro" id="IPR016024">
    <property type="entry name" value="ARM-type_fold"/>
</dbReference>
<feature type="region of interest" description="Disordered" evidence="12">
    <location>
        <begin position="768"/>
        <end position="787"/>
    </location>
</feature>
<feature type="domain" description="AP-3 complex subunit beta C-terminal" evidence="13">
    <location>
        <begin position="781"/>
        <end position="921"/>
    </location>
</feature>
<feature type="region of interest" description="Disordered" evidence="12">
    <location>
        <begin position="267"/>
        <end position="287"/>
    </location>
</feature>
<dbReference type="InterPro" id="IPR011989">
    <property type="entry name" value="ARM-like"/>
</dbReference>
<dbReference type="GO" id="GO:0006886">
    <property type="term" value="P:intracellular protein transport"/>
    <property type="evidence" value="ECO:0007669"/>
    <property type="project" value="InterPro"/>
</dbReference>
<evidence type="ECO:0000256" key="11">
    <source>
        <dbReference type="PIRNR" id="PIRNR037096"/>
    </source>
</evidence>
<keyword evidence="9" id="KW-0968">Cytoplasmic vesicle</keyword>
<accession>A0A8C2BID4</accession>
<name>A0A8C2BID4_CYPCA</name>
<evidence type="ECO:0000256" key="8">
    <source>
        <dbReference type="ARBA" id="ARBA00023136"/>
    </source>
</evidence>
<reference evidence="14" key="1">
    <citation type="submission" date="2025-08" db="UniProtKB">
        <authorList>
            <consortium name="Ensembl"/>
        </authorList>
    </citation>
    <scope>IDENTIFICATION</scope>
</reference>
<feature type="compositionally biased region" description="Acidic residues" evidence="12">
    <location>
        <begin position="714"/>
        <end position="733"/>
    </location>
</feature>
<dbReference type="Pfam" id="PF01602">
    <property type="entry name" value="Adaptin_N"/>
    <property type="match status" value="1"/>
</dbReference>
<keyword evidence="7" id="KW-0333">Golgi apparatus</keyword>
<dbReference type="GO" id="GO:0030123">
    <property type="term" value="C:AP-3 adaptor complex"/>
    <property type="evidence" value="ECO:0007669"/>
    <property type="project" value="UniProtKB-UniRule"/>
</dbReference>
<comment type="subcellular location">
    <subcellularLocation>
        <location evidence="1">Cytoplasmic vesicle</location>
        <location evidence="1">Clathrin-coated vesicle membrane</location>
        <topology evidence="1">Peripheral membrane protein</topology>
        <orientation evidence="1">Cytoplasmic side</orientation>
    </subcellularLocation>
    <subcellularLocation>
        <location evidence="2">Golgi apparatus</location>
    </subcellularLocation>
</comment>
<feature type="compositionally biased region" description="Low complexity" evidence="12">
    <location>
        <begin position="690"/>
        <end position="713"/>
    </location>
</feature>
<keyword evidence="4 11" id="KW-0813">Transport</keyword>
<comment type="function">
    <text evidence="10">Subunit of non-clathrin- and clathrin-associated adaptor protein complex 3 (AP-3) that plays a role in protein sorting in the late-Golgi/trans-Golgi network (TGN) and/or endosomes. The AP complexes mediate both the recruitment of clathrin to membranes and the recognition of sorting signals within the cytosolic tails of transmembrane cargo molecules. AP-3 appears to be involved in the sorting of a subset of transmembrane proteins targeted to lysosomes and lysosome-related organelles. In concert with the BLOC-1 complex, AP-3 is required to target cargos into vesicles assembled at cell bodies for delivery into neurites and nerve terminals.</text>
</comment>
<feature type="compositionally biased region" description="Basic residues" evidence="12">
    <location>
        <begin position="736"/>
        <end position="747"/>
    </location>
</feature>
<keyword evidence="5" id="KW-0597">Phosphoprotein</keyword>
<feature type="compositionally biased region" description="Basic and acidic residues" evidence="12">
    <location>
        <begin position="665"/>
        <end position="678"/>
    </location>
</feature>
<dbReference type="GO" id="GO:0005794">
    <property type="term" value="C:Golgi apparatus"/>
    <property type="evidence" value="ECO:0007669"/>
    <property type="project" value="UniProtKB-SubCell"/>
</dbReference>
<evidence type="ECO:0000313" key="15">
    <source>
        <dbReference type="Proteomes" id="UP000694700"/>
    </source>
</evidence>
<evidence type="ECO:0000313" key="14">
    <source>
        <dbReference type="Ensembl" id="ENSCCRP00015119841.1"/>
    </source>
</evidence>
<evidence type="ECO:0000256" key="10">
    <source>
        <dbReference type="ARBA" id="ARBA00023570"/>
    </source>
</evidence>
<protein>
    <recommendedName>
        <fullName evidence="11">AP-3 complex subunit beta</fullName>
    </recommendedName>
</protein>
<evidence type="ECO:0000256" key="6">
    <source>
        <dbReference type="ARBA" id="ARBA00022927"/>
    </source>
</evidence>
<feature type="compositionally biased region" description="Basic and acidic residues" evidence="12">
    <location>
        <begin position="775"/>
        <end position="784"/>
    </location>
</feature>
<dbReference type="Ensembl" id="ENSCCRT00015123643.1">
    <property type="protein sequence ID" value="ENSCCRP00015119841.1"/>
    <property type="gene ID" value="ENSCCRG00015047154.1"/>
</dbReference>
<feature type="region of interest" description="Disordered" evidence="12">
    <location>
        <begin position="659"/>
        <end position="749"/>
    </location>
</feature>
<dbReference type="SMART" id="SM01355">
    <property type="entry name" value="AP3B1_C"/>
    <property type="match status" value="1"/>
</dbReference>